<dbReference type="InterPro" id="IPR024311">
    <property type="entry name" value="Lipocalin-like"/>
</dbReference>
<name>A0AA42C9R0_9BACT</name>
<accession>A0AA42C9R0</accession>
<feature type="domain" description="Lipocalin-like" evidence="1">
    <location>
        <begin position="6"/>
        <end position="51"/>
    </location>
</feature>
<reference evidence="2" key="1">
    <citation type="submission" date="2022-10" db="EMBL/GenBank/DDBJ databases">
        <title>Gaoshiqiia sediminis gen. nov., sp. nov., isolated from coastal sediment.</title>
        <authorList>
            <person name="Yu W.X."/>
            <person name="Mu D.S."/>
            <person name="Du J.Z."/>
            <person name="Liang Y.Q."/>
        </authorList>
    </citation>
    <scope>NUCLEOTIDE SEQUENCE</scope>
    <source>
        <strain evidence="2">A06</strain>
    </source>
</reference>
<feature type="domain" description="Lipocalin-like" evidence="1">
    <location>
        <begin position="59"/>
        <end position="125"/>
    </location>
</feature>
<protein>
    <submittedName>
        <fullName evidence="2">Lipocalin-like domain-containing protein</fullName>
    </submittedName>
</protein>
<gene>
    <name evidence="2" type="ORF">N2K84_08645</name>
</gene>
<dbReference type="EMBL" id="JAPAAF010000009">
    <property type="protein sequence ID" value="MCW0482792.1"/>
    <property type="molecule type" value="Genomic_DNA"/>
</dbReference>
<dbReference type="AlphaFoldDB" id="A0AA42C9R0"/>
<proteinExistence type="predicted"/>
<evidence type="ECO:0000313" key="2">
    <source>
        <dbReference type="EMBL" id="MCW0482792.1"/>
    </source>
</evidence>
<dbReference type="Proteomes" id="UP001163821">
    <property type="component" value="Unassembled WGS sequence"/>
</dbReference>
<comment type="caution">
    <text evidence="2">The sequence shown here is derived from an EMBL/GenBank/DDBJ whole genome shotgun (WGS) entry which is preliminary data.</text>
</comment>
<keyword evidence="3" id="KW-1185">Reference proteome</keyword>
<evidence type="ECO:0000313" key="3">
    <source>
        <dbReference type="Proteomes" id="UP001163821"/>
    </source>
</evidence>
<dbReference type="RefSeq" id="WP_282591395.1">
    <property type="nucleotide sequence ID" value="NZ_JAPAAF010000009.1"/>
</dbReference>
<sequence>MNSLIIGTWKLKSFELQKTNGQLEYPFGADAVGYVNYSPSGHFSVQYMPKEQSGEIRGISYFGRYEFNREKDYIVHHVEGSLFPSNEGLDKIRHARIRGKGLKLTCPPLVWGDDQEAVAIIQFEKQEELPTAGVAEPMIR</sequence>
<organism evidence="2 3">
    <name type="scientific">Gaoshiqia sediminis</name>
    <dbReference type="NCBI Taxonomy" id="2986998"/>
    <lineage>
        <taxon>Bacteria</taxon>
        <taxon>Pseudomonadati</taxon>
        <taxon>Bacteroidota</taxon>
        <taxon>Bacteroidia</taxon>
        <taxon>Marinilabiliales</taxon>
        <taxon>Prolixibacteraceae</taxon>
        <taxon>Gaoshiqia</taxon>
    </lineage>
</organism>
<dbReference type="Pfam" id="PF13924">
    <property type="entry name" value="Lipocalin_5"/>
    <property type="match status" value="2"/>
</dbReference>
<evidence type="ECO:0000259" key="1">
    <source>
        <dbReference type="Pfam" id="PF13924"/>
    </source>
</evidence>